<sequence length="94" mass="9833">LHLAQDTGDEAPSQGSRPTQSKTDDDDDVPVPEIVPLGPIIGTGVGLGLSGQITKEVLVTEEQGRHTEQEDPHICPSPPPLDYIGITGPSISLT</sequence>
<proteinExistence type="predicted"/>
<evidence type="ECO:0000313" key="2">
    <source>
        <dbReference type="Proteomes" id="UP001057452"/>
    </source>
</evidence>
<gene>
    <name evidence="1" type="ORF">KUCAC02_023143</name>
</gene>
<feature type="non-terminal residue" evidence="1">
    <location>
        <position position="1"/>
    </location>
</feature>
<protein>
    <submittedName>
        <fullName evidence="1">Uncharacterized protein</fullName>
    </submittedName>
</protein>
<dbReference type="EMBL" id="CM043788">
    <property type="protein sequence ID" value="KAI4829080.1"/>
    <property type="molecule type" value="Genomic_DNA"/>
</dbReference>
<name>A0ACB9XP71_CHAAC</name>
<comment type="caution">
    <text evidence="1">The sequence shown here is derived from an EMBL/GenBank/DDBJ whole genome shotgun (WGS) entry which is preliminary data.</text>
</comment>
<feature type="non-terminal residue" evidence="1">
    <location>
        <position position="94"/>
    </location>
</feature>
<reference evidence="1" key="1">
    <citation type="submission" date="2022-05" db="EMBL/GenBank/DDBJ databases">
        <title>Chromosome-level genome of Chaenocephalus aceratus.</title>
        <authorList>
            <person name="Park H."/>
        </authorList>
    </citation>
    <scope>NUCLEOTIDE SEQUENCE</scope>
    <source>
        <strain evidence="1">KU_202001</strain>
    </source>
</reference>
<evidence type="ECO:0000313" key="1">
    <source>
        <dbReference type="EMBL" id="KAI4829080.1"/>
    </source>
</evidence>
<keyword evidence="2" id="KW-1185">Reference proteome</keyword>
<organism evidence="1 2">
    <name type="scientific">Chaenocephalus aceratus</name>
    <name type="common">Blackfin icefish</name>
    <name type="synonym">Chaenichthys aceratus</name>
    <dbReference type="NCBI Taxonomy" id="36190"/>
    <lineage>
        <taxon>Eukaryota</taxon>
        <taxon>Metazoa</taxon>
        <taxon>Chordata</taxon>
        <taxon>Craniata</taxon>
        <taxon>Vertebrata</taxon>
        <taxon>Euteleostomi</taxon>
        <taxon>Actinopterygii</taxon>
        <taxon>Neopterygii</taxon>
        <taxon>Teleostei</taxon>
        <taxon>Neoteleostei</taxon>
        <taxon>Acanthomorphata</taxon>
        <taxon>Eupercaria</taxon>
        <taxon>Perciformes</taxon>
        <taxon>Notothenioidei</taxon>
        <taxon>Channichthyidae</taxon>
        <taxon>Chaenocephalus</taxon>
    </lineage>
</organism>
<dbReference type="Proteomes" id="UP001057452">
    <property type="component" value="Chromosome 4"/>
</dbReference>
<accession>A0ACB9XP71</accession>